<accession>A0A2T4AST1</accession>
<dbReference type="Pfam" id="PF01447">
    <property type="entry name" value="Peptidase_M4"/>
    <property type="match status" value="1"/>
</dbReference>
<evidence type="ECO:0000256" key="5">
    <source>
        <dbReference type="ARBA" id="ARBA00022833"/>
    </source>
</evidence>
<dbReference type="InterPro" id="IPR027268">
    <property type="entry name" value="Peptidase_M4/M1_CTD_sf"/>
</dbReference>
<evidence type="ECO:0000256" key="6">
    <source>
        <dbReference type="ARBA" id="ARBA00023049"/>
    </source>
</evidence>
<feature type="domain" description="Peptidase M4 C-terminal" evidence="8">
    <location>
        <begin position="247"/>
        <end position="413"/>
    </location>
</feature>
<evidence type="ECO:0000313" key="10">
    <source>
        <dbReference type="EMBL" id="PTB60038.1"/>
    </source>
</evidence>
<gene>
    <name evidence="10" type="ORF">M431DRAFT_536623</name>
</gene>
<proteinExistence type="inferred from homology"/>
<dbReference type="Gene3D" id="3.10.170.10">
    <property type="match status" value="1"/>
</dbReference>
<dbReference type="STRING" id="983964.A0A2T4AST1"/>
<dbReference type="GO" id="GO:0004222">
    <property type="term" value="F:metalloendopeptidase activity"/>
    <property type="evidence" value="ECO:0007669"/>
    <property type="project" value="InterPro"/>
</dbReference>
<dbReference type="InterPro" id="IPR013856">
    <property type="entry name" value="Peptidase_M4_domain"/>
</dbReference>
<evidence type="ECO:0000256" key="4">
    <source>
        <dbReference type="ARBA" id="ARBA00022801"/>
    </source>
</evidence>
<dbReference type="PANTHER" id="PTHR43579">
    <property type="match status" value="1"/>
</dbReference>
<feature type="domain" description="Peptidase M4" evidence="7">
    <location>
        <begin position="132"/>
        <end position="243"/>
    </location>
</feature>
<dbReference type="InterPro" id="IPR032475">
    <property type="entry name" value="Protealysin_N_PP"/>
</dbReference>
<reference evidence="10 11" key="1">
    <citation type="submission" date="2016-07" db="EMBL/GenBank/DDBJ databases">
        <title>Multiple horizontal gene transfer events from other fungi enriched the ability of initially mycotrophic Trichoderma (Ascomycota) to feed on dead plant biomass.</title>
        <authorList>
            <consortium name="DOE Joint Genome Institute"/>
            <person name="Aerts A."/>
            <person name="Atanasova L."/>
            <person name="Chenthamara K."/>
            <person name="Zhang J."/>
            <person name="Grujic M."/>
            <person name="Henrissat B."/>
            <person name="Kuo A."/>
            <person name="Salamov A."/>
            <person name="Lipzen A."/>
            <person name="Labutti K."/>
            <person name="Barry K."/>
            <person name="Miao Y."/>
            <person name="Rahimi M.J."/>
            <person name="Shen Q."/>
            <person name="Grigoriev I.V."/>
            <person name="Kubicek C.P."/>
            <person name="Druzhinina I.S."/>
        </authorList>
    </citation>
    <scope>NUCLEOTIDE SEQUENCE [LARGE SCALE GENOMIC DNA]</scope>
    <source>
        <strain evidence="10 11">CBS 226.95</strain>
    </source>
</reference>
<evidence type="ECO:0000256" key="1">
    <source>
        <dbReference type="ARBA" id="ARBA00009388"/>
    </source>
</evidence>
<dbReference type="EMBL" id="KZ679675">
    <property type="protein sequence ID" value="PTB60038.1"/>
    <property type="molecule type" value="Genomic_DNA"/>
</dbReference>
<evidence type="ECO:0008006" key="12">
    <source>
        <dbReference type="Google" id="ProtNLM"/>
    </source>
</evidence>
<evidence type="ECO:0000256" key="3">
    <source>
        <dbReference type="ARBA" id="ARBA00022723"/>
    </source>
</evidence>
<dbReference type="CDD" id="cd09597">
    <property type="entry name" value="M4_TLP"/>
    <property type="match status" value="1"/>
</dbReference>
<keyword evidence="11" id="KW-1185">Reference proteome</keyword>
<dbReference type="GeneID" id="36629571"/>
<dbReference type="PRINTS" id="PR00730">
    <property type="entry name" value="THERMOLYSIN"/>
</dbReference>
<dbReference type="PANTHER" id="PTHR43579:SF1">
    <property type="entry name" value="NEUTRAL METALLOPROTEINASE"/>
    <property type="match status" value="1"/>
</dbReference>
<dbReference type="Pfam" id="PF02868">
    <property type="entry name" value="Peptidase_M4_C"/>
    <property type="match status" value="1"/>
</dbReference>
<dbReference type="SUPFAM" id="SSF55486">
    <property type="entry name" value="Metalloproteases ('zincins'), catalytic domain"/>
    <property type="match status" value="1"/>
</dbReference>
<dbReference type="GO" id="GO:0006508">
    <property type="term" value="P:proteolysis"/>
    <property type="evidence" value="ECO:0007669"/>
    <property type="project" value="UniProtKB-KW"/>
</dbReference>
<dbReference type="Gene3D" id="1.10.390.10">
    <property type="entry name" value="Neutral Protease Domain 2"/>
    <property type="match status" value="1"/>
</dbReference>
<feature type="domain" description="Protealysin N-terminal propeptide" evidence="9">
    <location>
        <begin position="69"/>
        <end position="108"/>
    </location>
</feature>
<evidence type="ECO:0000256" key="2">
    <source>
        <dbReference type="ARBA" id="ARBA00022670"/>
    </source>
</evidence>
<dbReference type="Proteomes" id="UP000241690">
    <property type="component" value="Unassembled WGS sequence"/>
</dbReference>
<keyword evidence="6" id="KW-0482">Metalloprotease</keyword>
<evidence type="ECO:0000259" key="9">
    <source>
        <dbReference type="Pfam" id="PF16485"/>
    </source>
</evidence>
<comment type="similarity">
    <text evidence="1">Belongs to the peptidase M4 family.</text>
</comment>
<evidence type="ECO:0000313" key="11">
    <source>
        <dbReference type="Proteomes" id="UP000241690"/>
    </source>
</evidence>
<dbReference type="AlphaFoldDB" id="A0A2T4AST1"/>
<sequence length="417" mass="46399">MSCPCFIVPPHLLRAISESSQNPEEVRKAAAQSLVAHTEVRTARQEHIANLTQPRGAKKGGGAVQTSPFIPEHLLKQLATSDSVDEETRSRAKKDLGHLQEILSKIPAVQEGRIAPHIRARRESAGAISRAVYDARHSSSTFKLPGKAERAEGEPAVEDEDVNEAYDNVGHVLKFYKEFFNWNSIDNKNMKVVSTVHFGDHFENAFWFPYKQQMVFGDGNTFLRNFTGCIDVIGHELTHAVTDYTSPLNYNGQSGALNEHVSDVFGIMVKQRVENETAETADWLIGEYCLLPGVKGVALRSMKNPGSAYDDPRFNKDPQVDNFSKFEVIDNDDGGVHIYSGIPNKAFFLVATAFKGFSWEKAGKIWWQTMICGKVPVNCTFRQFADVTVECAEELFGEEAAKTVRDAWTQVGVTRGI</sequence>
<keyword evidence="5" id="KW-0862">Zinc</keyword>
<keyword evidence="3" id="KW-0479">Metal-binding</keyword>
<dbReference type="RefSeq" id="XP_024779715.1">
    <property type="nucleotide sequence ID" value="XM_024921002.1"/>
</dbReference>
<dbReference type="Pfam" id="PF16485">
    <property type="entry name" value="PLN_propep"/>
    <property type="match status" value="1"/>
</dbReference>
<dbReference type="GO" id="GO:0046872">
    <property type="term" value="F:metal ion binding"/>
    <property type="evidence" value="ECO:0007669"/>
    <property type="project" value="UniProtKB-KW"/>
</dbReference>
<dbReference type="InterPro" id="IPR023612">
    <property type="entry name" value="Peptidase_M4"/>
</dbReference>
<evidence type="ECO:0000259" key="7">
    <source>
        <dbReference type="Pfam" id="PF01447"/>
    </source>
</evidence>
<keyword evidence="4" id="KW-0378">Hydrolase</keyword>
<dbReference type="InterPro" id="IPR052759">
    <property type="entry name" value="Metalloprotease_M4"/>
</dbReference>
<organism evidence="10 11">
    <name type="scientific">Trichoderma harzianum CBS 226.95</name>
    <dbReference type="NCBI Taxonomy" id="983964"/>
    <lineage>
        <taxon>Eukaryota</taxon>
        <taxon>Fungi</taxon>
        <taxon>Dikarya</taxon>
        <taxon>Ascomycota</taxon>
        <taxon>Pezizomycotina</taxon>
        <taxon>Sordariomycetes</taxon>
        <taxon>Hypocreomycetidae</taxon>
        <taxon>Hypocreales</taxon>
        <taxon>Hypocreaceae</taxon>
        <taxon>Trichoderma</taxon>
    </lineage>
</organism>
<dbReference type="InterPro" id="IPR001570">
    <property type="entry name" value="Peptidase_M4_C_domain"/>
</dbReference>
<keyword evidence="2" id="KW-0645">Protease</keyword>
<evidence type="ECO:0000259" key="8">
    <source>
        <dbReference type="Pfam" id="PF02868"/>
    </source>
</evidence>
<protein>
    <recommendedName>
        <fullName evidence="12">Peptidase M4 C-terminal domain-containing protein</fullName>
    </recommendedName>
</protein>
<name>A0A2T4AST1_TRIHA</name>